<protein>
    <submittedName>
        <fullName evidence="1">Uncharacterized protein</fullName>
    </submittedName>
</protein>
<dbReference type="SUPFAM" id="SSF56784">
    <property type="entry name" value="HAD-like"/>
    <property type="match status" value="1"/>
</dbReference>
<accession>X0WIH1</accession>
<comment type="caution">
    <text evidence="1">The sequence shown here is derived from an EMBL/GenBank/DDBJ whole genome shotgun (WGS) entry which is preliminary data.</text>
</comment>
<dbReference type="InterPro" id="IPR036412">
    <property type="entry name" value="HAD-like_sf"/>
</dbReference>
<reference evidence="1" key="1">
    <citation type="journal article" date="2014" name="Front. Microbiol.">
        <title>High frequency of phylogenetically diverse reductive dehalogenase-homologous genes in deep subseafloor sedimentary metagenomes.</title>
        <authorList>
            <person name="Kawai M."/>
            <person name="Futagami T."/>
            <person name="Toyoda A."/>
            <person name="Takaki Y."/>
            <person name="Nishi S."/>
            <person name="Hori S."/>
            <person name="Arai W."/>
            <person name="Tsubouchi T."/>
            <person name="Morono Y."/>
            <person name="Uchiyama I."/>
            <person name="Ito T."/>
            <person name="Fujiyama A."/>
            <person name="Inagaki F."/>
            <person name="Takami H."/>
        </authorList>
    </citation>
    <scope>NUCLEOTIDE SEQUENCE</scope>
    <source>
        <strain evidence="1">Expedition CK06-06</strain>
    </source>
</reference>
<evidence type="ECO:0000313" key="1">
    <source>
        <dbReference type="EMBL" id="GAG23002.1"/>
    </source>
</evidence>
<proteinExistence type="predicted"/>
<name>X0WIH1_9ZZZZ</name>
<feature type="non-terminal residue" evidence="1">
    <location>
        <position position="1"/>
    </location>
</feature>
<dbReference type="EMBL" id="BARS01030539">
    <property type="protein sequence ID" value="GAG23002.1"/>
    <property type="molecule type" value="Genomic_DNA"/>
</dbReference>
<dbReference type="InterPro" id="IPR023214">
    <property type="entry name" value="HAD_sf"/>
</dbReference>
<gene>
    <name evidence="1" type="ORF">S01H1_47630</name>
</gene>
<dbReference type="AlphaFoldDB" id="X0WIH1"/>
<dbReference type="Gene3D" id="3.40.50.1000">
    <property type="entry name" value="HAD superfamily/HAD-like"/>
    <property type="match status" value="1"/>
</dbReference>
<organism evidence="1">
    <name type="scientific">marine sediment metagenome</name>
    <dbReference type="NCBI Taxonomy" id="412755"/>
    <lineage>
        <taxon>unclassified sequences</taxon>
        <taxon>metagenomes</taxon>
        <taxon>ecological metagenomes</taxon>
    </lineage>
</organism>
<sequence length="85" mass="9028">GTLGELSPKPHPWLYAETCRVGLGIDFADRNSVIGIEDSGAGVCSIRLAGFPTIGFAGGNIIESGTRELCCHYCQTFADVLKIIK</sequence>